<feature type="compositionally biased region" description="Polar residues" evidence="1">
    <location>
        <begin position="401"/>
        <end position="415"/>
    </location>
</feature>
<feature type="transmembrane region" description="Helical" evidence="2">
    <location>
        <begin position="25"/>
        <end position="43"/>
    </location>
</feature>
<dbReference type="AlphaFoldDB" id="A0A8T2R8T2"/>
<proteinExistence type="predicted"/>
<feature type="region of interest" description="Disordered" evidence="1">
    <location>
        <begin position="137"/>
        <end position="165"/>
    </location>
</feature>
<organism evidence="3 4">
    <name type="scientific">Ceratopteris richardii</name>
    <name type="common">Triangle waterfern</name>
    <dbReference type="NCBI Taxonomy" id="49495"/>
    <lineage>
        <taxon>Eukaryota</taxon>
        <taxon>Viridiplantae</taxon>
        <taxon>Streptophyta</taxon>
        <taxon>Embryophyta</taxon>
        <taxon>Tracheophyta</taxon>
        <taxon>Polypodiopsida</taxon>
        <taxon>Polypodiidae</taxon>
        <taxon>Polypodiales</taxon>
        <taxon>Pteridineae</taxon>
        <taxon>Pteridaceae</taxon>
        <taxon>Parkerioideae</taxon>
        <taxon>Ceratopteris</taxon>
    </lineage>
</organism>
<comment type="caution">
    <text evidence="3">The sequence shown here is derived from an EMBL/GenBank/DDBJ whole genome shotgun (WGS) entry which is preliminary data.</text>
</comment>
<reference evidence="3" key="1">
    <citation type="submission" date="2021-08" db="EMBL/GenBank/DDBJ databases">
        <title>WGS assembly of Ceratopteris richardii.</title>
        <authorList>
            <person name="Marchant D.B."/>
            <person name="Chen G."/>
            <person name="Jenkins J."/>
            <person name="Shu S."/>
            <person name="Leebens-Mack J."/>
            <person name="Grimwood J."/>
            <person name="Schmutz J."/>
            <person name="Soltis P."/>
            <person name="Soltis D."/>
            <person name="Chen Z.-H."/>
        </authorList>
    </citation>
    <scope>NUCLEOTIDE SEQUENCE</scope>
    <source>
        <strain evidence="3">Whitten #5841</strain>
        <tissue evidence="3">Leaf</tissue>
    </source>
</reference>
<feature type="region of interest" description="Disordered" evidence="1">
    <location>
        <begin position="85"/>
        <end position="117"/>
    </location>
</feature>
<evidence type="ECO:0000313" key="4">
    <source>
        <dbReference type="Proteomes" id="UP000825935"/>
    </source>
</evidence>
<feature type="region of interest" description="Disordered" evidence="1">
    <location>
        <begin position="567"/>
        <end position="611"/>
    </location>
</feature>
<evidence type="ECO:0000313" key="3">
    <source>
        <dbReference type="EMBL" id="KAH7291975.1"/>
    </source>
</evidence>
<evidence type="ECO:0000256" key="1">
    <source>
        <dbReference type="SAM" id="MobiDB-lite"/>
    </source>
</evidence>
<sequence length="743" mass="82831">MDSPGSEEETIRETSNTAFSKKMKLVVIMLSLVLMVLLLPIATEHGLTVFKPMAISTLQRLWDAMRFIAMTAAISIGIISTSTNSHRRRSSFDASERASSSSGRPSNMIGNGRGEDNPILAKHKVGKAFIRSNGQSQDTIADADDGDNNQSMHQISAPSTREKKGKMLIKESPSSDMNYYTERQYAGNMIDNQMVDFGHSGPSGRKAIDAVELVSSKQLPVKPHGVVASRLPFRDGDPWFANGRIDEESEENPMLNIKDEISIQRSNGENNISSLDRAKDKTFSNHRKEIADRKESRSPDITNIYRRTTDDNNAEIRRRKNAISEFKEKHSDERVRGHRRSSSVDRVRPMVFNRPSPDQPGLKQILMEMSRDRASKFQMSDTNVSGDIKSYGRKESDLQKSTRPQQVSTMSTAKSPLNPERVDRKQILPMGTDSNKARTFQMGANTQADAIDLNYQSQDHGAYQKQKLDHKHRTDTDGMKPSVRGTMQKKVYGTLADKEESKQKLDSDSQAGSTQVLRKETDAKMENGKQRSRIENSADSSQIWNGDKLRYSDTDAEQELSKILSNHKGGAFKQSSKHSRSTLNSDHLDEQVSQNPQTARLPAGVAGRGHRRSISYDIADASTPDWLKELEPPPPPPSLFEEGSTSTAAEQSSASNSEALGIEGRDYENLVPWRTSAPINIPEYTARSPSPSLMPGASGPSRGELNRQANEFISNFLNRLLQEKQASLERRSNNPVKKDDHNI</sequence>
<accession>A0A8T2R8T2</accession>
<feature type="region of interest" description="Disordered" evidence="1">
    <location>
        <begin position="460"/>
        <end position="541"/>
    </location>
</feature>
<feature type="compositionally biased region" description="Basic and acidic residues" evidence="1">
    <location>
        <begin position="496"/>
        <end position="507"/>
    </location>
</feature>
<feature type="compositionally biased region" description="Low complexity" evidence="1">
    <location>
        <begin position="97"/>
        <end position="106"/>
    </location>
</feature>
<dbReference type="Proteomes" id="UP000825935">
    <property type="component" value="Chromosome 29"/>
</dbReference>
<protein>
    <submittedName>
        <fullName evidence="3">Uncharacterized protein</fullName>
    </submittedName>
</protein>
<feature type="compositionally biased region" description="Low complexity" evidence="1">
    <location>
        <begin position="641"/>
        <end position="659"/>
    </location>
</feature>
<name>A0A8T2R8T2_CERRI</name>
<evidence type="ECO:0000256" key="2">
    <source>
        <dbReference type="SAM" id="Phobius"/>
    </source>
</evidence>
<feature type="region of interest" description="Disordered" evidence="1">
    <location>
        <begin position="376"/>
        <end position="436"/>
    </location>
</feature>
<feature type="region of interest" description="Disordered" evidence="1">
    <location>
        <begin position="682"/>
        <end position="707"/>
    </location>
</feature>
<dbReference type="EMBL" id="CM035434">
    <property type="protein sequence ID" value="KAH7291975.1"/>
    <property type="molecule type" value="Genomic_DNA"/>
</dbReference>
<feature type="compositionally biased region" description="Polar residues" evidence="1">
    <location>
        <begin position="148"/>
        <end position="159"/>
    </location>
</feature>
<keyword evidence="4" id="KW-1185">Reference proteome</keyword>
<feature type="compositionally biased region" description="Basic and acidic residues" evidence="1">
    <location>
        <begin position="390"/>
        <end position="400"/>
    </location>
</feature>
<feature type="compositionally biased region" description="Polar residues" evidence="1">
    <location>
        <begin position="581"/>
        <end position="598"/>
    </location>
</feature>
<gene>
    <name evidence="3" type="ORF">KP509_29G044500</name>
</gene>
<keyword evidence="2" id="KW-0472">Membrane</keyword>
<keyword evidence="2" id="KW-0812">Transmembrane</keyword>
<feature type="region of interest" description="Disordered" evidence="1">
    <location>
        <begin position="623"/>
        <end position="661"/>
    </location>
</feature>
<keyword evidence="2" id="KW-1133">Transmembrane helix</keyword>
<feature type="compositionally biased region" description="Basic and acidic residues" evidence="1">
    <location>
        <begin position="517"/>
        <end position="536"/>
    </location>
</feature>